<name>A0ABQ7QUL8_PLUXY</name>
<organism evidence="1 2">
    <name type="scientific">Plutella xylostella</name>
    <name type="common">Diamondback moth</name>
    <name type="synonym">Plutella maculipennis</name>
    <dbReference type="NCBI Taxonomy" id="51655"/>
    <lineage>
        <taxon>Eukaryota</taxon>
        <taxon>Metazoa</taxon>
        <taxon>Ecdysozoa</taxon>
        <taxon>Arthropoda</taxon>
        <taxon>Hexapoda</taxon>
        <taxon>Insecta</taxon>
        <taxon>Pterygota</taxon>
        <taxon>Neoptera</taxon>
        <taxon>Endopterygota</taxon>
        <taxon>Lepidoptera</taxon>
        <taxon>Glossata</taxon>
        <taxon>Ditrysia</taxon>
        <taxon>Yponomeutoidea</taxon>
        <taxon>Plutellidae</taxon>
        <taxon>Plutella</taxon>
    </lineage>
</organism>
<evidence type="ECO:0000313" key="1">
    <source>
        <dbReference type="EMBL" id="KAG7308746.1"/>
    </source>
</evidence>
<evidence type="ECO:0000313" key="2">
    <source>
        <dbReference type="Proteomes" id="UP000823941"/>
    </source>
</evidence>
<dbReference type="Proteomes" id="UP000823941">
    <property type="component" value="Chromosome 8"/>
</dbReference>
<keyword evidence="2" id="KW-1185">Reference proteome</keyword>
<dbReference type="PANTHER" id="PTHR46409">
    <property type="entry name" value="HTH PSQ-TYPE DOMAIN-CONTAINING PROTEIN"/>
    <property type="match status" value="1"/>
</dbReference>
<proteinExistence type="predicted"/>
<dbReference type="PANTHER" id="PTHR46409:SF1">
    <property type="entry name" value="HTH PSQ-TYPE DOMAIN-CONTAINING PROTEIN"/>
    <property type="match status" value="1"/>
</dbReference>
<protein>
    <submittedName>
        <fullName evidence="1">Uncharacterized protein</fullName>
    </submittedName>
</protein>
<reference evidence="1 2" key="1">
    <citation type="submission" date="2021-06" db="EMBL/GenBank/DDBJ databases">
        <title>A haploid diamondback moth (Plutella xylostella L.) genome assembly resolves 31 chromosomes and identifies a diamide resistance mutation.</title>
        <authorList>
            <person name="Ward C.M."/>
            <person name="Perry K.D."/>
            <person name="Baker G."/>
            <person name="Powis K."/>
            <person name="Heckel D.G."/>
            <person name="Baxter S.W."/>
        </authorList>
    </citation>
    <scope>NUCLEOTIDE SEQUENCE [LARGE SCALE GENOMIC DNA]</scope>
    <source>
        <strain evidence="1 2">LV</strain>
        <tissue evidence="1">Single pupa</tissue>
    </source>
</reference>
<gene>
    <name evidence="1" type="ORF">JYU34_005977</name>
</gene>
<dbReference type="EMBL" id="JAHIBW010000008">
    <property type="protein sequence ID" value="KAG7308746.1"/>
    <property type="molecule type" value="Genomic_DNA"/>
</dbReference>
<sequence>MLFDNRPHIRELGLKRIIATRKNSKPGIRIYKVPKLNFEAHYTDMIVWSESQITSPPILQAASDSQLSDLVGSKSCIAMQDFKVSKNTNE</sequence>
<accession>A0ABQ7QUL8</accession>
<comment type="caution">
    <text evidence="1">The sequence shown here is derived from an EMBL/GenBank/DDBJ whole genome shotgun (WGS) entry which is preliminary data.</text>
</comment>